<name>A0AAU7Z8W4_9BACT</name>
<reference evidence="1" key="1">
    <citation type="submission" date="2023-08" db="EMBL/GenBank/DDBJ databases">
        <authorList>
            <person name="Messyasz A."/>
            <person name="Mannisto M.K."/>
            <person name="Kerkhof L.J."/>
            <person name="Haggblom M."/>
        </authorList>
    </citation>
    <scope>NUCLEOTIDE SEQUENCE</scope>
    <source>
        <strain evidence="1">M8UP23</strain>
    </source>
</reference>
<evidence type="ECO:0000313" key="1">
    <source>
        <dbReference type="EMBL" id="XCB25289.1"/>
    </source>
</evidence>
<accession>A0AAU7Z8W4</accession>
<gene>
    <name evidence="1" type="ORF">RBB75_12590</name>
</gene>
<protein>
    <submittedName>
        <fullName evidence="1">Uncharacterized protein</fullName>
    </submittedName>
</protein>
<dbReference type="RefSeq" id="WP_353068277.1">
    <property type="nucleotide sequence ID" value="NZ_CP132932.1"/>
</dbReference>
<dbReference type="KEGG" id="temp:RBB75_12590"/>
<organism evidence="1">
    <name type="scientific">Tunturiibacter empetritectus</name>
    <dbReference type="NCBI Taxonomy" id="3069691"/>
    <lineage>
        <taxon>Bacteria</taxon>
        <taxon>Pseudomonadati</taxon>
        <taxon>Acidobacteriota</taxon>
        <taxon>Terriglobia</taxon>
        <taxon>Terriglobales</taxon>
        <taxon>Acidobacteriaceae</taxon>
        <taxon>Tunturiibacter</taxon>
    </lineage>
</organism>
<reference evidence="1" key="2">
    <citation type="journal article" date="2024" name="Environ. Microbiol.">
        <title>Genome analysis and description of Tunturibacter gen. nov. expands the diversity of Terriglobia in tundra soils.</title>
        <authorList>
            <person name="Messyasz A."/>
            <person name="Mannisto M.K."/>
            <person name="Kerkhof L.J."/>
            <person name="Haggblom M.M."/>
        </authorList>
    </citation>
    <scope>NUCLEOTIDE SEQUENCE</scope>
    <source>
        <strain evidence="1">M8UP23</strain>
    </source>
</reference>
<proteinExistence type="predicted"/>
<sequence length="199" mass="22087">MSKDYFRPGCGWLFVLIVCCVTALHAQDEGLWRDFRFDDLHAKTNAARLGKSQINSIWRLLREQIKNDTCTPEDTQAVLKGLTFDEVPLKENSHVVRATAGIGCERGGQGANGGMWLFQVEGGKVQFLGGLSGWGMAVQRAEISGFHDFVTGWHMSGRETGLSYYRFDGKVYKSIGGTSAFGDDNGVWRLETQEKSTPK</sequence>
<dbReference type="AlphaFoldDB" id="A0AAU7Z8W4"/>
<dbReference type="EMBL" id="CP132932">
    <property type="protein sequence ID" value="XCB25289.1"/>
    <property type="molecule type" value="Genomic_DNA"/>
</dbReference>